<feature type="region of interest" description="Disordered" evidence="1">
    <location>
        <begin position="41"/>
        <end position="106"/>
    </location>
</feature>
<proteinExistence type="predicted"/>
<feature type="signal peptide" evidence="2">
    <location>
        <begin position="1"/>
        <end position="21"/>
    </location>
</feature>
<gene>
    <name evidence="3" type="ORF">CBG49_05165</name>
</gene>
<evidence type="ECO:0000313" key="3">
    <source>
        <dbReference type="EMBL" id="ASF42514.1"/>
    </source>
</evidence>
<keyword evidence="2" id="KW-0732">Signal</keyword>
<evidence type="ECO:0008006" key="5">
    <source>
        <dbReference type="Google" id="ProtNLM"/>
    </source>
</evidence>
<evidence type="ECO:0000256" key="2">
    <source>
        <dbReference type="SAM" id="SignalP"/>
    </source>
</evidence>
<sequence>MKNTFKLMLVAFAMFAFSANAGAMTLNLNKVAKSLIVDQDGNGGVKVKKSCDKDGEKKECSKDGKKKSCCKKDGKEADKKECSKDGKKKSCCKKDGEHKAENAEAK</sequence>
<name>A0A1Z4BMI8_9FLAO</name>
<dbReference type="EMBL" id="CP022022">
    <property type="protein sequence ID" value="ASF42514.1"/>
    <property type="molecule type" value="Genomic_DNA"/>
</dbReference>
<evidence type="ECO:0000256" key="1">
    <source>
        <dbReference type="SAM" id="MobiDB-lite"/>
    </source>
</evidence>
<accession>A0A1Z4BMI8</accession>
<dbReference type="Proteomes" id="UP000197007">
    <property type="component" value="Chromosome"/>
</dbReference>
<organism evidence="3 4">
    <name type="scientific">Capnocytophaga endodontalis</name>
    <dbReference type="NCBI Taxonomy" id="2708117"/>
    <lineage>
        <taxon>Bacteria</taxon>
        <taxon>Pseudomonadati</taxon>
        <taxon>Bacteroidota</taxon>
        <taxon>Flavobacteriia</taxon>
        <taxon>Flavobacteriales</taxon>
        <taxon>Flavobacteriaceae</taxon>
        <taxon>Capnocytophaga</taxon>
    </lineage>
</organism>
<feature type="compositionally biased region" description="Basic and acidic residues" evidence="1">
    <location>
        <begin position="49"/>
        <end position="63"/>
    </location>
</feature>
<dbReference type="AlphaFoldDB" id="A0A1Z4BMI8"/>
<protein>
    <recommendedName>
        <fullName evidence="5">Chaperonin</fullName>
    </recommendedName>
</protein>
<reference evidence="4" key="1">
    <citation type="submission" date="2017-06" db="EMBL/GenBank/DDBJ databases">
        <title>Complete genome sequence of Capnocytophaga sp. KCOM 1579 (=ChDC OS43) isolated from a human refractory periapical abscess lesion.</title>
        <authorList>
            <person name="Kook J.-K."/>
            <person name="Park S.-N."/>
            <person name="Lim Y.K."/>
            <person name="Roh H."/>
        </authorList>
    </citation>
    <scope>NUCLEOTIDE SEQUENCE [LARGE SCALE GENOMIC DNA]</scope>
    <source>
        <strain evidence="4">ChDC OS43</strain>
    </source>
</reference>
<feature type="compositionally biased region" description="Basic and acidic residues" evidence="1">
    <location>
        <begin position="70"/>
        <end position="85"/>
    </location>
</feature>
<keyword evidence="4" id="KW-1185">Reference proteome</keyword>
<dbReference type="RefSeq" id="WP_088593653.1">
    <property type="nucleotide sequence ID" value="NZ_CP022022.1"/>
</dbReference>
<feature type="compositionally biased region" description="Basic and acidic residues" evidence="1">
    <location>
        <begin position="92"/>
        <end position="106"/>
    </location>
</feature>
<dbReference type="KEGG" id="capn:CBG49_05165"/>
<feature type="chain" id="PRO_5013051762" description="Chaperonin" evidence="2">
    <location>
        <begin position="22"/>
        <end position="106"/>
    </location>
</feature>
<evidence type="ECO:0000313" key="4">
    <source>
        <dbReference type="Proteomes" id="UP000197007"/>
    </source>
</evidence>